<reference evidence="2 3" key="1">
    <citation type="submission" date="2014-04" db="EMBL/GenBank/DDBJ databases">
        <authorList>
            <consortium name="DOE Joint Genome Institute"/>
            <person name="Kuo A."/>
            <person name="Girlanda M."/>
            <person name="Perotto S."/>
            <person name="Kohler A."/>
            <person name="Nagy L.G."/>
            <person name="Floudas D."/>
            <person name="Copeland A."/>
            <person name="Barry K.W."/>
            <person name="Cichocki N."/>
            <person name="Veneault-Fourrey C."/>
            <person name="LaButti K."/>
            <person name="Lindquist E.A."/>
            <person name="Lipzen A."/>
            <person name="Lundell T."/>
            <person name="Morin E."/>
            <person name="Murat C."/>
            <person name="Sun H."/>
            <person name="Tunlid A."/>
            <person name="Henrissat B."/>
            <person name="Grigoriev I.V."/>
            <person name="Hibbett D.S."/>
            <person name="Martin F."/>
            <person name="Nordberg H.P."/>
            <person name="Cantor M.N."/>
            <person name="Hua S.X."/>
        </authorList>
    </citation>
    <scope>NUCLEOTIDE SEQUENCE [LARGE SCALE GENOMIC DNA]</scope>
    <source>
        <strain evidence="2 3">MUT 4182</strain>
    </source>
</reference>
<organism evidence="2 3">
    <name type="scientific">Tulasnella calospora MUT 4182</name>
    <dbReference type="NCBI Taxonomy" id="1051891"/>
    <lineage>
        <taxon>Eukaryota</taxon>
        <taxon>Fungi</taxon>
        <taxon>Dikarya</taxon>
        <taxon>Basidiomycota</taxon>
        <taxon>Agaricomycotina</taxon>
        <taxon>Agaricomycetes</taxon>
        <taxon>Cantharellales</taxon>
        <taxon>Tulasnellaceae</taxon>
        <taxon>Tulasnella</taxon>
    </lineage>
</organism>
<reference evidence="3" key="2">
    <citation type="submission" date="2015-01" db="EMBL/GenBank/DDBJ databases">
        <title>Evolutionary Origins and Diversification of the Mycorrhizal Mutualists.</title>
        <authorList>
            <consortium name="DOE Joint Genome Institute"/>
            <consortium name="Mycorrhizal Genomics Consortium"/>
            <person name="Kohler A."/>
            <person name="Kuo A."/>
            <person name="Nagy L.G."/>
            <person name="Floudas D."/>
            <person name="Copeland A."/>
            <person name="Barry K.W."/>
            <person name="Cichocki N."/>
            <person name="Veneault-Fourrey C."/>
            <person name="LaButti K."/>
            <person name="Lindquist E.A."/>
            <person name="Lipzen A."/>
            <person name="Lundell T."/>
            <person name="Morin E."/>
            <person name="Murat C."/>
            <person name="Riley R."/>
            <person name="Ohm R."/>
            <person name="Sun H."/>
            <person name="Tunlid A."/>
            <person name="Henrissat B."/>
            <person name="Grigoriev I.V."/>
            <person name="Hibbett D.S."/>
            <person name="Martin F."/>
        </authorList>
    </citation>
    <scope>NUCLEOTIDE SEQUENCE [LARGE SCALE GENOMIC DNA]</scope>
    <source>
        <strain evidence="3">MUT 4182</strain>
    </source>
</reference>
<evidence type="ECO:0000313" key="2">
    <source>
        <dbReference type="EMBL" id="KIO16704.1"/>
    </source>
</evidence>
<dbReference type="EMBL" id="KN823499">
    <property type="protein sequence ID" value="KIO16704.1"/>
    <property type="molecule type" value="Genomic_DNA"/>
</dbReference>
<sequence length="72" mass="8002">MNSTKNVPENSVIDRRNRHGRPRSPLLPHAYEQDLRQQTAAGFIVIAAVQAVQERIAHANLRPTVVGDVSSF</sequence>
<keyword evidence="3" id="KW-1185">Reference proteome</keyword>
<evidence type="ECO:0000313" key="3">
    <source>
        <dbReference type="Proteomes" id="UP000054248"/>
    </source>
</evidence>
<dbReference type="AlphaFoldDB" id="A0A0C3Q2N8"/>
<protein>
    <submittedName>
        <fullName evidence="2">Uncharacterized protein</fullName>
    </submittedName>
</protein>
<proteinExistence type="predicted"/>
<accession>A0A0C3Q2N8</accession>
<gene>
    <name evidence="2" type="ORF">M407DRAFT_246934</name>
</gene>
<feature type="region of interest" description="Disordered" evidence="1">
    <location>
        <begin position="1"/>
        <end position="27"/>
    </location>
</feature>
<dbReference type="HOGENOM" id="CLU_2724088_0_0_1"/>
<evidence type="ECO:0000256" key="1">
    <source>
        <dbReference type="SAM" id="MobiDB-lite"/>
    </source>
</evidence>
<dbReference type="Proteomes" id="UP000054248">
    <property type="component" value="Unassembled WGS sequence"/>
</dbReference>
<name>A0A0C3Q2N8_9AGAM</name>